<accession>A0A9P6GI62</accession>
<dbReference type="AlphaFoldDB" id="A0A9P6GI62"/>
<sequence>MPRLELYLFLSSLARDALRDVQYLEWILPQFKNYNTAPKSAPADYLDTIELMARAMVLPEPTLFLDVRGGIKIEGSIEGDCFYWQARVASDNKVYDGVLHPLRRLDGVFFVYLQRVKRKFPQGGCAYDNDEMK</sequence>
<organism evidence="1 2">
    <name type="scientific">Paraphaeosphaeria minitans</name>
    <dbReference type="NCBI Taxonomy" id="565426"/>
    <lineage>
        <taxon>Eukaryota</taxon>
        <taxon>Fungi</taxon>
        <taxon>Dikarya</taxon>
        <taxon>Ascomycota</taxon>
        <taxon>Pezizomycotina</taxon>
        <taxon>Dothideomycetes</taxon>
        <taxon>Pleosporomycetidae</taxon>
        <taxon>Pleosporales</taxon>
        <taxon>Massarineae</taxon>
        <taxon>Didymosphaeriaceae</taxon>
        <taxon>Paraphaeosphaeria</taxon>
    </lineage>
</organism>
<evidence type="ECO:0000313" key="2">
    <source>
        <dbReference type="Proteomes" id="UP000756921"/>
    </source>
</evidence>
<dbReference type="EMBL" id="WJXW01000005">
    <property type="protein sequence ID" value="KAF9735824.1"/>
    <property type="molecule type" value="Genomic_DNA"/>
</dbReference>
<protein>
    <submittedName>
        <fullName evidence="1">Uncharacterized protein</fullName>
    </submittedName>
</protein>
<evidence type="ECO:0000313" key="1">
    <source>
        <dbReference type="EMBL" id="KAF9735824.1"/>
    </source>
</evidence>
<comment type="caution">
    <text evidence="1">The sequence shown here is derived from an EMBL/GenBank/DDBJ whole genome shotgun (WGS) entry which is preliminary data.</text>
</comment>
<dbReference type="OrthoDB" id="2099276at2759"/>
<keyword evidence="2" id="KW-1185">Reference proteome</keyword>
<name>A0A9P6GI62_9PLEO</name>
<gene>
    <name evidence="1" type="ORF">PMIN01_05739</name>
</gene>
<proteinExistence type="predicted"/>
<dbReference type="Proteomes" id="UP000756921">
    <property type="component" value="Unassembled WGS sequence"/>
</dbReference>
<reference evidence="1" key="1">
    <citation type="journal article" date="2020" name="Mol. Plant Microbe Interact.">
        <title>Genome Sequence of the Biocontrol Agent Coniothyrium minitans strain Conio (IMI 134523).</title>
        <authorList>
            <person name="Patel D."/>
            <person name="Shittu T.A."/>
            <person name="Baroncelli R."/>
            <person name="Muthumeenakshi S."/>
            <person name="Osborne T.H."/>
            <person name="Janganan T.K."/>
            <person name="Sreenivasaprasad S."/>
        </authorList>
    </citation>
    <scope>NUCLEOTIDE SEQUENCE</scope>
    <source>
        <strain evidence="1">Conio</strain>
    </source>
</reference>